<keyword evidence="2" id="KW-0540">Nuclease</keyword>
<organism evidence="5 6">
    <name type="scientific">Marinobacter subterrani</name>
    <dbReference type="NCBI Taxonomy" id="1658765"/>
    <lineage>
        <taxon>Bacteria</taxon>
        <taxon>Pseudomonadati</taxon>
        <taxon>Pseudomonadota</taxon>
        <taxon>Gammaproteobacteria</taxon>
        <taxon>Pseudomonadales</taxon>
        <taxon>Marinobacteraceae</taxon>
        <taxon>Marinobacter</taxon>
    </lineage>
</organism>
<dbReference type="PANTHER" id="PTHR33397">
    <property type="entry name" value="UPF0331 PROTEIN YUTE"/>
    <property type="match status" value="1"/>
</dbReference>
<keyword evidence="3" id="KW-0378">Hydrolase</keyword>
<dbReference type="GO" id="GO:0004540">
    <property type="term" value="F:RNA nuclease activity"/>
    <property type="evidence" value="ECO:0007669"/>
    <property type="project" value="InterPro"/>
</dbReference>
<sequence>MDEQLVAQKLESLRRCIQRVESRLPESLDALLVDLDAQDIISLNLTRAVQMCVDIASHWLAEHAEATAPKTMGQAFEALAQSGVIDIELAARMRKSVGFRNVMVHNYDDVNWEIVYAICTRHLGDFRAFAKVFSDLMA</sequence>
<dbReference type="AlphaFoldDB" id="A0A0J7JD55"/>
<protein>
    <submittedName>
        <fullName evidence="5">Putative conserved protein YutE, UPF0331/DUF86 family</fullName>
    </submittedName>
</protein>
<dbReference type="GO" id="GO:0110001">
    <property type="term" value="C:toxin-antitoxin complex"/>
    <property type="evidence" value="ECO:0007669"/>
    <property type="project" value="InterPro"/>
</dbReference>
<dbReference type="PATRIC" id="fig|1658765.3.peg.2252"/>
<gene>
    <name evidence="5" type="ORF">Msub_12241</name>
</gene>
<evidence type="ECO:0000256" key="1">
    <source>
        <dbReference type="ARBA" id="ARBA00022649"/>
    </source>
</evidence>
<dbReference type="InterPro" id="IPR052379">
    <property type="entry name" value="Type_VII_TA_RNase"/>
</dbReference>
<evidence type="ECO:0000256" key="2">
    <source>
        <dbReference type="ARBA" id="ARBA00022722"/>
    </source>
</evidence>
<proteinExistence type="inferred from homology"/>
<dbReference type="InterPro" id="IPR037038">
    <property type="entry name" value="HepT-like_sf"/>
</dbReference>
<keyword evidence="1" id="KW-1277">Toxin-antitoxin system</keyword>
<dbReference type="Proteomes" id="UP000036102">
    <property type="component" value="Unassembled WGS sequence"/>
</dbReference>
<dbReference type="EMBL" id="LFBU01000001">
    <property type="protein sequence ID" value="KMQ76032.1"/>
    <property type="molecule type" value="Genomic_DNA"/>
</dbReference>
<dbReference type="Gene3D" id="1.20.120.580">
    <property type="entry name" value="bsu32300-like"/>
    <property type="match status" value="1"/>
</dbReference>
<name>A0A0J7JD55_9GAMM</name>
<dbReference type="PANTHER" id="PTHR33397:SF3">
    <property type="entry name" value="MRNA NUCLEASE HEPT"/>
    <property type="match status" value="1"/>
</dbReference>
<evidence type="ECO:0000313" key="5">
    <source>
        <dbReference type="EMBL" id="KMQ76032.1"/>
    </source>
</evidence>
<evidence type="ECO:0000256" key="3">
    <source>
        <dbReference type="ARBA" id="ARBA00022801"/>
    </source>
</evidence>
<dbReference type="NCBIfam" id="NF047751">
    <property type="entry name" value="HepT_toxin"/>
    <property type="match status" value="1"/>
</dbReference>
<dbReference type="RefSeq" id="WP_048496057.1">
    <property type="nucleotide sequence ID" value="NZ_JADQCF010000072.1"/>
</dbReference>
<dbReference type="STRING" id="1658765.Msub_12241"/>
<comment type="caution">
    <text evidence="5">The sequence shown here is derived from an EMBL/GenBank/DDBJ whole genome shotgun (WGS) entry which is preliminary data.</text>
</comment>
<keyword evidence="6" id="KW-1185">Reference proteome</keyword>
<evidence type="ECO:0000313" key="6">
    <source>
        <dbReference type="Proteomes" id="UP000036102"/>
    </source>
</evidence>
<dbReference type="InterPro" id="IPR008201">
    <property type="entry name" value="HepT-like"/>
</dbReference>
<dbReference type="GO" id="GO:0016787">
    <property type="term" value="F:hydrolase activity"/>
    <property type="evidence" value="ECO:0007669"/>
    <property type="project" value="UniProtKB-KW"/>
</dbReference>
<comment type="similarity">
    <text evidence="4">Belongs to the HepT RNase toxin family.</text>
</comment>
<accession>A0A0J7JD55</accession>
<evidence type="ECO:0000256" key="4">
    <source>
        <dbReference type="ARBA" id="ARBA00024207"/>
    </source>
</evidence>
<dbReference type="Pfam" id="PF01934">
    <property type="entry name" value="HepT-like"/>
    <property type="match status" value="1"/>
</dbReference>
<dbReference type="OrthoDB" id="9796612at2"/>
<reference evidence="5 6" key="1">
    <citation type="submission" date="2015-06" db="EMBL/GenBank/DDBJ databases">
        <title>Marinobacter subterrani, a genetically tractable neutrophilic iron-oxidizing strain isolated from the Soudan Iron Mine.</title>
        <authorList>
            <person name="Bonis B.M."/>
            <person name="Gralnick J.A."/>
        </authorList>
    </citation>
    <scope>NUCLEOTIDE SEQUENCE [LARGE SCALE GENOMIC DNA]</scope>
    <source>
        <strain evidence="5 6">JG233</strain>
    </source>
</reference>